<feature type="transmembrane region" description="Helical" evidence="1">
    <location>
        <begin position="21"/>
        <end position="42"/>
    </location>
</feature>
<keyword evidence="3" id="KW-1185">Reference proteome</keyword>
<sequence length="349" mass="38452">MYGPMSMFPPPTASAPKCCGCISLRLGCVMICLIWAAFSMYMAVLSFQNSSLFFTYMINAPIMVYGVANLILSLVSVGGIFIFITRADRHVHTFSHAIFVCVFIVLVDAFANLVIFITDQGNYHNQCVSEASTTMVTNINNALNGTQTTFDYNNDYYNCDNLWQDELKFGIIFYVLQFAFYSYWALCIYSFSLVIRGFATEAFLRSGGGGNVPMMGGPPPPGVALPPSAMINTPGGAGGGPFPPNDRQVIVLNNAKPGSKTKRRIDTFSFRNIKRSSTTATKPLKQQTSMDQLHVPFGARDSQFTIGFRLGPDGNIIDIENAPSPTPTFINPTQQLKRKPIMTDDDTKY</sequence>
<dbReference type="InParanoid" id="S2JCY0"/>
<dbReference type="VEuPathDB" id="FungiDB:HMPREF1544_06856"/>
<keyword evidence="1" id="KW-0812">Transmembrane</keyword>
<dbReference type="Proteomes" id="UP000014254">
    <property type="component" value="Unassembled WGS sequence"/>
</dbReference>
<evidence type="ECO:0000313" key="3">
    <source>
        <dbReference type="Proteomes" id="UP000014254"/>
    </source>
</evidence>
<feature type="transmembrane region" description="Helical" evidence="1">
    <location>
        <begin position="171"/>
        <end position="195"/>
    </location>
</feature>
<reference evidence="3" key="1">
    <citation type="submission" date="2013-05" db="EMBL/GenBank/DDBJ databases">
        <title>The Genome sequence of Mucor circinelloides f. circinelloides 1006PhL.</title>
        <authorList>
            <consortium name="The Broad Institute Genomics Platform"/>
            <person name="Cuomo C."/>
            <person name="Earl A."/>
            <person name="Findley K."/>
            <person name="Lee S.C."/>
            <person name="Walker B."/>
            <person name="Young S."/>
            <person name="Zeng Q."/>
            <person name="Gargeya S."/>
            <person name="Fitzgerald M."/>
            <person name="Haas B."/>
            <person name="Abouelleil A."/>
            <person name="Allen A.W."/>
            <person name="Alvarado L."/>
            <person name="Arachchi H.M."/>
            <person name="Berlin A.M."/>
            <person name="Chapman S.B."/>
            <person name="Gainer-Dewar J."/>
            <person name="Goldberg J."/>
            <person name="Griggs A."/>
            <person name="Gujja S."/>
            <person name="Hansen M."/>
            <person name="Howarth C."/>
            <person name="Imamovic A."/>
            <person name="Ireland A."/>
            <person name="Larimer J."/>
            <person name="McCowan C."/>
            <person name="Murphy C."/>
            <person name="Pearson M."/>
            <person name="Poon T.W."/>
            <person name="Priest M."/>
            <person name="Roberts A."/>
            <person name="Saif S."/>
            <person name="Shea T."/>
            <person name="Sisk P."/>
            <person name="Sykes S."/>
            <person name="Wortman J."/>
            <person name="Nusbaum C."/>
            <person name="Birren B."/>
        </authorList>
    </citation>
    <scope>NUCLEOTIDE SEQUENCE [LARGE SCALE GENOMIC DNA]</scope>
    <source>
        <strain evidence="3">1006PhL</strain>
    </source>
</reference>
<feature type="transmembrane region" description="Helical" evidence="1">
    <location>
        <begin position="62"/>
        <end position="85"/>
    </location>
</feature>
<dbReference type="OMA" id="SAMINTP"/>
<name>S2JCY0_MUCC1</name>
<evidence type="ECO:0000256" key="1">
    <source>
        <dbReference type="SAM" id="Phobius"/>
    </source>
</evidence>
<protein>
    <submittedName>
        <fullName evidence="2">Uncharacterized protein</fullName>
    </submittedName>
</protein>
<gene>
    <name evidence="2" type="ORF">HMPREF1544_06856</name>
</gene>
<accession>S2JCY0</accession>
<organism evidence="2 3">
    <name type="scientific">Mucor circinelloides f. circinelloides (strain 1006PhL)</name>
    <name type="common">Mucormycosis agent</name>
    <name type="synonym">Calyptromyces circinelloides</name>
    <dbReference type="NCBI Taxonomy" id="1220926"/>
    <lineage>
        <taxon>Eukaryota</taxon>
        <taxon>Fungi</taxon>
        <taxon>Fungi incertae sedis</taxon>
        <taxon>Mucoromycota</taxon>
        <taxon>Mucoromycotina</taxon>
        <taxon>Mucoromycetes</taxon>
        <taxon>Mucorales</taxon>
        <taxon>Mucorineae</taxon>
        <taxon>Mucoraceae</taxon>
        <taxon>Mucor</taxon>
    </lineage>
</organism>
<proteinExistence type="predicted"/>
<keyword evidence="1" id="KW-1133">Transmembrane helix</keyword>
<feature type="transmembrane region" description="Helical" evidence="1">
    <location>
        <begin position="97"/>
        <end position="117"/>
    </location>
</feature>
<keyword evidence="1" id="KW-0472">Membrane</keyword>
<evidence type="ECO:0000313" key="2">
    <source>
        <dbReference type="EMBL" id="EPB86317.1"/>
    </source>
</evidence>
<dbReference type="EMBL" id="KE123991">
    <property type="protein sequence ID" value="EPB86317.1"/>
    <property type="molecule type" value="Genomic_DNA"/>
</dbReference>
<dbReference type="AlphaFoldDB" id="S2JCY0"/>
<dbReference type="OrthoDB" id="2385978at2759"/>
<dbReference type="eggNOG" id="ENOG502TACS">
    <property type="taxonomic scope" value="Eukaryota"/>
</dbReference>